<comment type="caution">
    <text evidence="2">The sequence shown here is derived from an EMBL/GenBank/DDBJ whole genome shotgun (WGS) entry which is preliminary data.</text>
</comment>
<dbReference type="EMBL" id="JACHMM010000001">
    <property type="protein sequence ID" value="MBB5788816.1"/>
    <property type="molecule type" value="Genomic_DNA"/>
</dbReference>
<evidence type="ECO:0000313" key="2">
    <source>
        <dbReference type="EMBL" id="MBB5788816.1"/>
    </source>
</evidence>
<accession>A0A7W9LM31</accession>
<keyword evidence="1" id="KW-0732">Signal</keyword>
<organism evidence="2 3">
    <name type="scientific">Jiangella mangrovi</name>
    <dbReference type="NCBI Taxonomy" id="1524084"/>
    <lineage>
        <taxon>Bacteria</taxon>
        <taxon>Bacillati</taxon>
        <taxon>Actinomycetota</taxon>
        <taxon>Actinomycetes</taxon>
        <taxon>Jiangellales</taxon>
        <taxon>Jiangellaceae</taxon>
        <taxon>Jiangella</taxon>
    </lineage>
</organism>
<dbReference type="InterPro" id="IPR022435">
    <property type="entry name" value="Surface-anchored_actinobac"/>
</dbReference>
<reference evidence="2 3" key="1">
    <citation type="submission" date="2020-08" db="EMBL/GenBank/DDBJ databases">
        <title>Sequencing the genomes of 1000 actinobacteria strains.</title>
        <authorList>
            <person name="Klenk H.-P."/>
        </authorList>
    </citation>
    <scope>NUCLEOTIDE SEQUENCE [LARGE SCALE GENOMIC DNA]</scope>
    <source>
        <strain evidence="2 3">DSM 102122</strain>
    </source>
</reference>
<keyword evidence="3" id="KW-1185">Reference proteome</keyword>
<proteinExistence type="predicted"/>
<sequence>MRALLTRRARQLAVPVVAGALLASSATATAAAGEFELTLDTGHIDAFTLRWVDEQLDVDLQEDVTGHHVLHEPEDVLLQVKPESALVLPDPLPPSLAFLGDPGDTVYYLPQTQDPDLIWPGWSTEQIPAGVFTNPLRIEVTDVEGPGDVFLWQTGSFGESISVLGGGFQLPGTISPNANVHAHANWAFGATGRYTLTVQASGTLAAGGTVTSTPVTYTFQVGDADPAPSTTLGISGLAGHYHSGDVVTLTAVQDPPTGLDHYHWFTRAPGTEEWVVVPDAGTGEYSFTATPGHDGVQVIARLYDADHAVVAESAPATVVVDDHEEPEPPELSQRIVATLPEDEGALVASVDPEDDEVTMSDFELSGTADRWTSSGDLRPVTVTDTRASAPGWVVSGQVGDFTAGDEVLPGRHLGWSPLIAEQPDGGGVTAGEVVAPGLGSGDGLSVSSPLATAAAGDGTGTSRLGAGLLIEAPTTLVPGTYEATITFTAI</sequence>
<dbReference type="AlphaFoldDB" id="A0A7W9LM31"/>
<evidence type="ECO:0000313" key="3">
    <source>
        <dbReference type="Proteomes" id="UP000542813"/>
    </source>
</evidence>
<gene>
    <name evidence="2" type="ORF">HD601_003391</name>
</gene>
<dbReference type="RefSeq" id="WP_184823725.1">
    <property type="nucleotide sequence ID" value="NZ_JACHMM010000001.1"/>
</dbReference>
<protein>
    <submittedName>
        <fullName evidence="2">Surface-anchored protein</fullName>
    </submittedName>
</protein>
<evidence type="ECO:0000256" key="1">
    <source>
        <dbReference type="SAM" id="SignalP"/>
    </source>
</evidence>
<feature type="signal peptide" evidence="1">
    <location>
        <begin position="1"/>
        <end position="30"/>
    </location>
</feature>
<dbReference type="NCBIfam" id="NF038134">
    <property type="entry name" value="choice_anch_M"/>
    <property type="match status" value="1"/>
</dbReference>
<feature type="chain" id="PRO_5030709129" evidence="1">
    <location>
        <begin position="31"/>
        <end position="490"/>
    </location>
</feature>
<dbReference type="NCBIfam" id="TIGR03769">
    <property type="entry name" value="P_ac_wall_RPT"/>
    <property type="match status" value="1"/>
</dbReference>
<name>A0A7W9LM31_9ACTN</name>
<dbReference type="Proteomes" id="UP000542813">
    <property type="component" value="Unassembled WGS sequence"/>
</dbReference>